<protein>
    <submittedName>
        <fullName evidence="1">Uncharacterized protein</fullName>
    </submittedName>
</protein>
<name>A0A6J5SZN9_9CAUD</name>
<proteinExistence type="predicted"/>
<organism evidence="1">
    <name type="scientific">uncultured Caudovirales phage</name>
    <dbReference type="NCBI Taxonomy" id="2100421"/>
    <lineage>
        <taxon>Viruses</taxon>
        <taxon>Duplodnaviria</taxon>
        <taxon>Heunggongvirae</taxon>
        <taxon>Uroviricota</taxon>
        <taxon>Caudoviricetes</taxon>
        <taxon>Peduoviridae</taxon>
        <taxon>Maltschvirus</taxon>
        <taxon>Maltschvirus maltsch</taxon>
    </lineage>
</organism>
<dbReference type="EMBL" id="LR797503">
    <property type="protein sequence ID" value="CAB4220948.1"/>
    <property type="molecule type" value="Genomic_DNA"/>
</dbReference>
<gene>
    <name evidence="1" type="ORF">UFOVP1636_84</name>
</gene>
<evidence type="ECO:0000313" key="1">
    <source>
        <dbReference type="EMBL" id="CAB4220948.1"/>
    </source>
</evidence>
<reference evidence="1" key="1">
    <citation type="submission" date="2020-05" db="EMBL/GenBank/DDBJ databases">
        <authorList>
            <person name="Chiriac C."/>
            <person name="Salcher M."/>
            <person name="Ghai R."/>
            <person name="Kavagutti S V."/>
        </authorList>
    </citation>
    <scope>NUCLEOTIDE SEQUENCE</scope>
</reference>
<sequence length="194" mass="20515">MPKMHHHALWNGAAGISSIPTGPGITPIVYTSEWLVATYTFTDGRDLDTRTKITSPAIMSDYLGWARSGTSGGVLIWGGDNTGTGLESVAIDVALFKNTYGSTSNTLIIDFRCFWYGSIGVQPVALALVLYKGGALVKSGYGWTNPTAAQSKAITSTTKRITLVTQSGASNGTGLARLTYNVFNGVGWLDTNIA</sequence>
<accession>A0A6J5SZN9</accession>